<dbReference type="EMBL" id="QKKF02015335">
    <property type="protein sequence ID" value="RZF42223.1"/>
    <property type="molecule type" value="Genomic_DNA"/>
</dbReference>
<name>A0A482X8Z9_LAOST</name>
<reference evidence="1 2" key="1">
    <citation type="journal article" date="2017" name="Gigascience">
        <title>Genome sequence of the small brown planthopper, Laodelphax striatellus.</title>
        <authorList>
            <person name="Zhu J."/>
            <person name="Jiang F."/>
            <person name="Wang X."/>
            <person name="Yang P."/>
            <person name="Bao Y."/>
            <person name="Zhao W."/>
            <person name="Wang W."/>
            <person name="Lu H."/>
            <person name="Wang Q."/>
            <person name="Cui N."/>
            <person name="Li J."/>
            <person name="Chen X."/>
            <person name="Luo L."/>
            <person name="Yu J."/>
            <person name="Kang L."/>
            <person name="Cui F."/>
        </authorList>
    </citation>
    <scope>NUCLEOTIDE SEQUENCE [LARGE SCALE GENOMIC DNA]</scope>
    <source>
        <strain evidence="1">Lst14</strain>
    </source>
</reference>
<accession>A0A482X8Z9</accession>
<evidence type="ECO:0000313" key="2">
    <source>
        <dbReference type="Proteomes" id="UP000291343"/>
    </source>
</evidence>
<keyword evidence="2" id="KW-1185">Reference proteome</keyword>
<organism evidence="1 2">
    <name type="scientific">Laodelphax striatellus</name>
    <name type="common">Small brown planthopper</name>
    <name type="synonym">Delphax striatella</name>
    <dbReference type="NCBI Taxonomy" id="195883"/>
    <lineage>
        <taxon>Eukaryota</taxon>
        <taxon>Metazoa</taxon>
        <taxon>Ecdysozoa</taxon>
        <taxon>Arthropoda</taxon>
        <taxon>Hexapoda</taxon>
        <taxon>Insecta</taxon>
        <taxon>Pterygota</taxon>
        <taxon>Neoptera</taxon>
        <taxon>Paraneoptera</taxon>
        <taxon>Hemiptera</taxon>
        <taxon>Auchenorrhyncha</taxon>
        <taxon>Fulgoroidea</taxon>
        <taxon>Delphacidae</taxon>
        <taxon>Criomorphinae</taxon>
        <taxon>Laodelphax</taxon>
    </lineage>
</organism>
<evidence type="ECO:0000313" key="1">
    <source>
        <dbReference type="EMBL" id="RZF42223.1"/>
    </source>
</evidence>
<comment type="caution">
    <text evidence="1">The sequence shown here is derived from an EMBL/GenBank/DDBJ whole genome shotgun (WGS) entry which is preliminary data.</text>
</comment>
<gene>
    <name evidence="1" type="ORF">LSTR_LSTR004372</name>
</gene>
<protein>
    <submittedName>
        <fullName evidence="1">Uncharacterized protein</fullName>
    </submittedName>
</protein>
<sequence>MTQLGRVRTRLLARRQAGDRAATNEHLLCCPCDSIPHTGHSERPSDTNPLSAAALLRSCHPALLADEPATSRVCFPACTHPAAYQYHLWKNLITVRYHN</sequence>
<dbReference type="AlphaFoldDB" id="A0A482X8Z9"/>
<dbReference type="Proteomes" id="UP000291343">
    <property type="component" value="Unassembled WGS sequence"/>
</dbReference>
<proteinExistence type="predicted"/>
<dbReference type="InParanoid" id="A0A482X8Z9"/>